<name>A0A6D2JVR8_9BRAS</name>
<evidence type="ECO:0000256" key="1">
    <source>
        <dbReference type="SAM" id="MobiDB-lite"/>
    </source>
</evidence>
<dbReference type="Pfam" id="PF03732">
    <property type="entry name" value="Retrotrans_gag"/>
    <property type="match status" value="1"/>
</dbReference>
<feature type="compositionally biased region" description="Polar residues" evidence="1">
    <location>
        <begin position="259"/>
        <end position="274"/>
    </location>
</feature>
<dbReference type="OrthoDB" id="1738534at2759"/>
<dbReference type="Proteomes" id="UP000467841">
    <property type="component" value="Unassembled WGS sequence"/>
</dbReference>
<feature type="region of interest" description="Disordered" evidence="1">
    <location>
        <begin position="255"/>
        <end position="277"/>
    </location>
</feature>
<dbReference type="CDD" id="cd00303">
    <property type="entry name" value="retropepsin_like"/>
    <property type="match status" value="1"/>
</dbReference>
<accession>A0A6D2JVR8</accession>
<organism evidence="3 4">
    <name type="scientific">Microthlaspi erraticum</name>
    <dbReference type="NCBI Taxonomy" id="1685480"/>
    <lineage>
        <taxon>Eukaryota</taxon>
        <taxon>Viridiplantae</taxon>
        <taxon>Streptophyta</taxon>
        <taxon>Embryophyta</taxon>
        <taxon>Tracheophyta</taxon>
        <taxon>Spermatophyta</taxon>
        <taxon>Magnoliopsida</taxon>
        <taxon>eudicotyledons</taxon>
        <taxon>Gunneridae</taxon>
        <taxon>Pentapetalae</taxon>
        <taxon>rosids</taxon>
        <taxon>malvids</taxon>
        <taxon>Brassicales</taxon>
        <taxon>Brassicaceae</taxon>
        <taxon>Coluteocarpeae</taxon>
        <taxon>Microthlaspi</taxon>
    </lineage>
</organism>
<reference evidence="3" key="1">
    <citation type="submission" date="2020-01" db="EMBL/GenBank/DDBJ databases">
        <authorList>
            <person name="Mishra B."/>
        </authorList>
    </citation>
    <scope>NUCLEOTIDE SEQUENCE [LARGE SCALE GENOMIC DNA]</scope>
</reference>
<protein>
    <recommendedName>
        <fullName evidence="2">Retrotransposon gag domain-containing protein</fullName>
    </recommendedName>
</protein>
<dbReference type="InterPro" id="IPR021109">
    <property type="entry name" value="Peptidase_aspartic_dom_sf"/>
</dbReference>
<feature type="region of interest" description="Disordered" evidence="1">
    <location>
        <begin position="50"/>
        <end position="79"/>
    </location>
</feature>
<dbReference type="InterPro" id="IPR043502">
    <property type="entry name" value="DNA/RNA_pol_sf"/>
</dbReference>
<dbReference type="AlphaFoldDB" id="A0A6D2JVR8"/>
<sequence length="677" mass="77237">MESVIQWRSKAEEKALETNRTVAKLSNLVETMMKMMQARFQAEDDGVAQIRPTSTHGPQVNTDFSEPGPSETQLGPRNIGSVLPSRDSMLRKVEMPIFDGKNPHSWIARIEMFFRQYQEDQKLELISLSTEGEVLSWFNWEDKRMPFFIWTEFKKRLLVRFGNPERNTPKQSLASIKQLASVADYVHEFEELSSLISGVAEEMLEAIFVDGFKPEMREIVRLKEPRDLSHMIATILQMEDGLLCRAMANKRVTEVKSGPTDTALPSRNSSTNLGGNWKTKPALLEPGQSVAKQNPKEQESKLPYNWKLKRHLTQAEFEWRKKNKLCFKCDEKYFYGHACVNKELQVMTVINGFDVELLEEEFYDAIEDEKEDKPTCMTLSLNAFLGISSPTTTKVRGDVGRVSIVVMMDSRATHNFISPSLVKKAHLKTQQVEALEILLGTGVTVNGLGICRRVGFKVAGVEFEADYISLDLGSADIILGVRWLSTLGKCQMDWSTHELAFKYKDRCVTFCGDPSLHGTKLSLKTLETKYEKQLRKKDYGITLHSHIVDEKITTPPSLKLILQKYEDLFEVPTQLPPVRNREHAINLTHGTNPITVRPYRYPHAQKEEMEKLVKQMPEAGIIRPSHSPYSSPVLLVNKKDDSWRFCVDYRALNRATIPDKFPIPVIDPTWSSSVFEA</sequence>
<dbReference type="InterPro" id="IPR005162">
    <property type="entry name" value="Retrotrans_gag_dom"/>
</dbReference>
<evidence type="ECO:0000313" key="3">
    <source>
        <dbReference type="EMBL" id="CAA7045066.1"/>
    </source>
</evidence>
<evidence type="ECO:0000313" key="4">
    <source>
        <dbReference type="Proteomes" id="UP000467841"/>
    </source>
</evidence>
<dbReference type="SUPFAM" id="SSF56672">
    <property type="entry name" value="DNA/RNA polymerases"/>
    <property type="match status" value="1"/>
</dbReference>
<evidence type="ECO:0000259" key="2">
    <source>
        <dbReference type="Pfam" id="PF03732"/>
    </source>
</evidence>
<gene>
    <name evidence="3" type="ORF">MERR_LOCUS32301</name>
</gene>
<dbReference type="Gene3D" id="3.10.10.10">
    <property type="entry name" value="HIV Type 1 Reverse Transcriptase, subunit A, domain 1"/>
    <property type="match status" value="1"/>
</dbReference>
<comment type="caution">
    <text evidence="3">The sequence shown here is derived from an EMBL/GenBank/DDBJ whole genome shotgun (WGS) entry which is preliminary data.</text>
</comment>
<dbReference type="PANTHER" id="PTHR15503:SF22">
    <property type="entry name" value="TRANSPOSON TY3-I GAG POLYPROTEIN"/>
    <property type="match status" value="1"/>
</dbReference>
<dbReference type="Gene3D" id="2.40.70.10">
    <property type="entry name" value="Acid Proteases"/>
    <property type="match status" value="1"/>
</dbReference>
<dbReference type="Pfam" id="PF08284">
    <property type="entry name" value="RVP_2"/>
    <property type="match status" value="1"/>
</dbReference>
<keyword evidence="4" id="KW-1185">Reference proteome</keyword>
<feature type="compositionally biased region" description="Polar residues" evidence="1">
    <location>
        <begin position="51"/>
        <end position="75"/>
    </location>
</feature>
<dbReference type="EMBL" id="CACVBM020001314">
    <property type="protein sequence ID" value="CAA7045066.1"/>
    <property type="molecule type" value="Genomic_DNA"/>
</dbReference>
<dbReference type="PANTHER" id="PTHR15503">
    <property type="entry name" value="LDOC1 RELATED"/>
    <property type="match status" value="1"/>
</dbReference>
<dbReference type="InterPro" id="IPR032567">
    <property type="entry name" value="RTL1-rel"/>
</dbReference>
<feature type="domain" description="Retrotransposon gag" evidence="2">
    <location>
        <begin position="125"/>
        <end position="213"/>
    </location>
</feature>
<proteinExistence type="predicted"/>